<dbReference type="Proteomes" id="UP000565441">
    <property type="component" value="Unassembled WGS sequence"/>
</dbReference>
<proteinExistence type="predicted"/>
<dbReference type="OrthoDB" id="3244423at2759"/>
<sequence length="480" mass="53275">MEAIFDVMETASALQTQFTQLRNLNSFTPVCALPPELLSYIFELGQAMELAELIDADGASSLPIFQPFEVLVSHVSSHFRNVAIGTHLLWSYITIGPALRGEEIETYLDRSNGCGLGVRMDLSGARIPNPLTMAKINMAVPHSHRYQRLTIDSIQESTARPILRRFCNATTPMLQHLSISVDEVEGNTAMDGKMFQGGAPNLSFVRLRGLALHLFHPPLDNVTTLHLDQTAPLPMLYTTFRDMVTAPSLLQNLSIYGDIIAPQNTTHWAGLNTAPISLPHLRCLRICGVGGAIYSGLLLHISAPALESLVLKDLKESDLQRFWATSTVAARFPLLRSLTFFDSEISRDAYMAMFRAFPAISTFTAAYQVTTPTLLQLLSEPQLEPELEYGPGIPWPRLQTLTLLVNLYDMEHLIMELVGQRKAAGCPLTKLRLGTAQPLSVLSRYAWLKENVILEKLLELDGWPMADSSFDVDPDDILFV</sequence>
<evidence type="ECO:0000313" key="1">
    <source>
        <dbReference type="EMBL" id="KAF5380424.1"/>
    </source>
</evidence>
<dbReference type="EMBL" id="JAACJP010000013">
    <property type="protein sequence ID" value="KAF5380424.1"/>
    <property type="molecule type" value="Genomic_DNA"/>
</dbReference>
<dbReference type="Gene3D" id="3.80.10.10">
    <property type="entry name" value="Ribonuclease Inhibitor"/>
    <property type="match status" value="1"/>
</dbReference>
<organism evidence="1 2">
    <name type="scientific">Tricholomella constricta</name>
    <dbReference type="NCBI Taxonomy" id="117010"/>
    <lineage>
        <taxon>Eukaryota</taxon>
        <taxon>Fungi</taxon>
        <taxon>Dikarya</taxon>
        <taxon>Basidiomycota</taxon>
        <taxon>Agaricomycotina</taxon>
        <taxon>Agaricomycetes</taxon>
        <taxon>Agaricomycetidae</taxon>
        <taxon>Agaricales</taxon>
        <taxon>Tricholomatineae</taxon>
        <taxon>Lyophyllaceae</taxon>
        <taxon>Tricholomella</taxon>
    </lineage>
</organism>
<accession>A0A8H5M4I3</accession>
<protein>
    <recommendedName>
        <fullName evidence="3">F-box domain-containing protein</fullName>
    </recommendedName>
</protein>
<dbReference type="AlphaFoldDB" id="A0A8H5M4I3"/>
<gene>
    <name evidence="1" type="ORF">D9615_004647</name>
</gene>
<reference evidence="1 2" key="1">
    <citation type="journal article" date="2020" name="ISME J.">
        <title>Uncovering the hidden diversity of litter-decomposition mechanisms in mushroom-forming fungi.</title>
        <authorList>
            <person name="Floudas D."/>
            <person name="Bentzer J."/>
            <person name="Ahren D."/>
            <person name="Johansson T."/>
            <person name="Persson P."/>
            <person name="Tunlid A."/>
        </authorList>
    </citation>
    <scope>NUCLEOTIDE SEQUENCE [LARGE SCALE GENOMIC DNA]</scope>
    <source>
        <strain evidence="1 2">CBS 661.87</strain>
    </source>
</reference>
<dbReference type="InterPro" id="IPR032675">
    <property type="entry name" value="LRR_dom_sf"/>
</dbReference>
<keyword evidence="2" id="KW-1185">Reference proteome</keyword>
<evidence type="ECO:0000313" key="2">
    <source>
        <dbReference type="Proteomes" id="UP000565441"/>
    </source>
</evidence>
<name>A0A8H5M4I3_9AGAR</name>
<evidence type="ECO:0008006" key="3">
    <source>
        <dbReference type="Google" id="ProtNLM"/>
    </source>
</evidence>
<comment type="caution">
    <text evidence="1">The sequence shown here is derived from an EMBL/GenBank/DDBJ whole genome shotgun (WGS) entry which is preliminary data.</text>
</comment>